<dbReference type="EMBL" id="JAHRIM010032541">
    <property type="protein sequence ID" value="MEQ2265480.1"/>
    <property type="molecule type" value="Genomic_DNA"/>
</dbReference>
<dbReference type="SUPFAM" id="SSF116878">
    <property type="entry name" value="TrmE connector domain"/>
    <property type="match status" value="1"/>
</dbReference>
<dbReference type="Proteomes" id="UP001444071">
    <property type="component" value="Unassembled WGS sequence"/>
</dbReference>
<dbReference type="Pfam" id="PF12631">
    <property type="entry name" value="MnmE_helical"/>
    <property type="match status" value="1"/>
</dbReference>
<evidence type="ECO:0000259" key="1">
    <source>
        <dbReference type="Pfam" id="PF12631"/>
    </source>
</evidence>
<dbReference type="PANTHER" id="PTHR42714">
    <property type="entry name" value="TRNA MODIFICATION GTPASE GTPBP3"/>
    <property type="match status" value="1"/>
</dbReference>
<dbReference type="PANTHER" id="PTHR42714:SF2">
    <property type="entry name" value="TRNA MODIFICATION GTPASE GTPBP3, MITOCHONDRIAL"/>
    <property type="match status" value="1"/>
</dbReference>
<dbReference type="Gene3D" id="1.20.120.430">
    <property type="entry name" value="tRNA modification GTPase MnmE domain 2"/>
    <property type="match status" value="1"/>
</dbReference>
<proteinExistence type="predicted"/>
<organism evidence="2 3">
    <name type="scientific">Xenotaenia resolanae</name>
    <dbReference type="NCBI Taxonomy" id="208358"/>
    <lineage>
        <taxon>Eukaryota</taxon>
        <taxon>Metazoa</taxon>
        <taxon>Chordata</taxon>
        <taxon>Craniata</taxon>
        <taxon>Vertebrata</taxon>
        <taxon>Euteleostomi</taxon>
        <taxon>Actinopterygii</taxon>
        <taxon>Neopterygii</taxon>
        <taxon>Teleostei</taxon>
        <taxon>Neoteleostei</taxon>
        <taxon>Acanthomorphata</taxon>
        <taxon>Ovalentaria</taxon>
        <taxon>Atherinomorphae</taxon>
        <taxon>Cyprinodontiformes</taxon>
        <taxon>Goodeidae</taxon>
        <taxon>Xenotaenia</taxon>
    </lineage>
</organism>
<feature type="domain" description="MnmE helical" evidence="1">
    <location>
        <begin position="112"/>
        <end position="212"/>
    </location>
</feature>
<dbReference type="InterPro" id="IPR027417">
    <property type="entry name" value="P-loop_NTPase"/>
</dbReference>
<dbReference type="InterPro" id="IPR027368">
    <property type="entry name" value="MnmE_dom2"/>
</dbReference>
<comment type="caution">
    <text evidence="2">The sequence shown here is derived from an EMBL/GenBank/DDBJ whole genome shotgun (WGS) entry which is preliminary data.</text>
</comment>
<evidence type="ECO:0000313" key="3">
    <source>
        <dbReference type="Proteomes" id="UP001444071"/>
    </source>
</evidence>
<sequence>MQLNHDKLIRPLNNLVGQNFSLILVIFKPHNSAAMEQVQQADLTLVVVDSTILPSEVQQAAALLLEHLRGVLSSQEQPETGRCLLVLNKTDLLPEAQREQLTLGLRGVCGLPPVCLISCQTNEGLMDFLTVLQSSVKALCGDPLTGAPTLTQARHRSHLQQCVMALAQYRRYRDSDLALAAEGVRLALTGLGRITGRVGAEEILDIIFKDFCIGK</sequence>
<name>A0ABV0W7H0_9TELE</name>
<dbReference type="SUPFAM" id="SSF52540">
    <property type="entry name" value="P-loop containing nucleoside triphosphate hydrolases"/>
    <property type="match status" value="1"/>
</dbReference>
<reference evidence="2 3" key="1">
    <citation type="submission" date="2021-06" db="EMBL/GenBank/DDBJ databases">
        <authorList>
            <person name="Palmer J.M."/>
        </authorList>
    </citation>
    <scope>NUCLEOTIDE SEQUENCE [LARGE SCALE GENOMIC DNA]</scope>
    <source>
        <strain evidence="2 3">XR_2019</strain>
        <tissue evidence="2">Muscle</tissue>
    </source>
</reference>
<evidence type="ECO:0000313" key="2">
    <source>
        <dbReference type="EMBL" id="MEQ2265480.1"/>
    </source>
</evidence>
<dbReference type="Gene3D" id="3.40.50.300">
    <property type="entry name" value="P-loop containing nucleotide triphosphate hydrolases"/>
    <property type="match status" value="1"/>
</dbReference>
<keyword evidence="3" id="KW-1185">Reference proteome</keyword>
<dbReference type="InterPro" id="IPR025867">
    <property type="entry name" value="MnmE_helical"/>
</dbReference>
<protein>
    <recommendedName>
        <fullName evidence="1">MnmE helical domain-containing protein</fullName>
    </recommendedName>
</protein>
<gene>
    <name evidence="2" type="ORF">XENORESO_007800</name>
</gene>
<accession>A0ABV0W7H0</accession>